<dbReference type="InterPro" id="IPR023538">
    <property type="entry name" value="RNP1"/>
</dbReference>
<evidence type="ECO:0000256" key="3">
    <source>
        <dbReference type="ARBA" id="ARBA00022490"/>
    </source>
</evidence>
<keyword evidence="6" id="KW-0255">Endonuclease</keyword>
<evidence type="ECO:0000256" key="7">
    <source>
        <dbReference type="ARBA" id="ARBA00022801"/>
    </source>
</evidence>
<dbReference type="InterPro" id="IPR036980">
    <property type="entry name" value="RNase_P/MRP_Rpp29_sf"/>
</dbReference>
<dbReference type="GO" id="GO:0006364">
    <property type="term" value="P:rRNA processing"/>
    <property type="evidence" value="ECO:0007669"/>
    <property type="project" value="TreeGrafter"/>
</dbReference>
<dbReference type="PANTHER" id="PTHR13348:SF0">
    <property type="entry name" value="RIBONUCLEASE P PROTEIN SUBUNIT P29"/>
    <property type="match status" value="1"/>
</dbReference>
<dbReference type="EMBL" id="PJQD01000057">
    <property type="protein sequence ID" value="POY72162.1"/>
    <property type="molecule type" value="Genomic_DNA"/>
</dbReference>
<keyword evidence="10" id="KW-1185">Reference proteome</keyword>
<proteinExistence type="inferred from homology"/>
<dbReference type="Pfam" id="PF01868">
    <property type="entry name" value="RNase_P-MRP_p29"/>
    <property type="match status" value="1"/>
</dbReference>
<gene>
    <name evidence="9" type="ORF">BMF94_4799</name>
</gene>
<dbReference type="GO" id="GO:0005634">
    <property type="term" value="C:nucleus"/>
    <property type="evidence" value="ECO:0007669"/>
    <property type="project" value="UniProtKB-SubCell"/>
</dbReference>
<keyword evidence="4" id="KW-0819">tRNA processing</keyword>
<dbReference type="Proteomes" id="UP000237144">
    <property type="component" value="Unassembled WGS sequence"/>
</dbReference>
<evidence type="ECO:0000256" key="2">
    <source>
        <dbReference type="ARBA" id="ARBA00006181"/>
    </source>
</evidence>
<feature type="compositionally biased region" description="Low complexity" evidence="8">
    <location>
        <begin position="9"/>
        <end position="21"/>
    </location>
</feature>
<evidence type="ECO:0000313" key="9">
    <source>
        <dbReference type="EMBL" id="POY72162.1"/>
    </source>
</evidence>
<dbReference type="OrthoDB" id="124041at2759"/>
<dbReference type="GO" id="GO:0001682">
    <property type="term" value="P:tRNA 5'-leader removal"/>
    <property type="evidence" value="ECO:0007669"/>
    <property type="project" value="InterPro"/>
</dbReference>
<dbReference type="InterPro" id="IPR023534">
    <property type="entry name" value="Rof/RNase_P-like"/>
</dbReference>
<keyword evidence="5" id="KW-0540">Nuclease</keyword>
<comment type="caution">
    <text evidence="9">The sequence shown here is derived from an EMBL/GenBank/DDBJ whole genome shotgun (WGS) entry which is preliminary data.</text>
</comment>
<comment type="similarity">
    <text evidence="2">Belongs to the eukaryotic/archaeal RNase P protein component 1 family.</text>
</comment>
<dbReference type="SMART" id="SM00538">
    <property type="entry name" value="POP4"/>
    <property type="match status" value="1"/>
</dbReference>
<dbReference type="Gene3D" id="2.30.30.210">
    <property type="entry name" value="Ribonuclease P/MRP, subunit p29"/>
    <property type="match status" value="1"/>
</dbReference>
<evidence type="ECO:0000313" key="10">
    <source>
        <dbReference type="Proteomes" id="UP000237144"/>
    </source>
</evidence>
<dbReference type="HAMAP" id="MF_00754">
    <property type="entry name" value="RNase_P_1"/>
    <property type="match status" value="1"/>
</dbReference>
<comment type="subcellular location">
    <subcellularLocation>
        <location evidence="1">Nucleus</location>
    </subcellularLocation>
</comment>
<reference evidence="9 10" key="1">
    <citation type="journal article" date="2018" name="Front. Microbiol.">
        <title>Prospects for Fungal Bioremediation of Acidic Radioactive Waste Sites: Characterization and Genome Sequence of Rhodotorula taiwanensis MD1149.</title>
        <authorList>
            <person name="Tkavc R."/>
            <person name="Matrosova V.Y."/>
            <person name="Grichenko O.E."/>
            <person name="Gostincar C."/>
            <person name="Volpe R.P."/>
            <person name="Klimenkova P."/>
            <person name="Gaidamakova E.K."/>
            <person name="Zhou C.E."/>
            <person name="Stewart B.J."/>
            <person name="Lyman M.G."/>
            <person name="Malfatti S.A."/>
            <person name="Rubinfeld B."/>
            <person name="Courtot M."/>
            <person name="Singh J."/>
            <person name="Dalgard C.L."/>
            <person name="Hamilton T."/>
            <person name="Frey K.G."/>
            <person name="Gunde-Cimerman N."/>
            <person name="Dugan L."/>
            <person name="Daly M.J."/>
        </authorList>
    </citation>
    <scope>NUCLEOTIDE SEQUENCE [LARGE SCALE GENOMIC DNA]</scope>
    <source>
        <strain evidence="9 10">MD1149</strain>
    </source>
</reference>
<feature type="compositionally biased region" description="Basic and acidic residues" evidence="8">
    <location>
        <begin position="40"/>
        <end position="49"/>
    </location>
</feature>
<dbReference type="GO" id="GO:0004519">
    <property type="term" value="F:endonuclease activity"/>
    <property type="evidence" value="ECO:0007669"/>
    <property type="project" value="UniProtKB-KW"/>
</dbReference>
<keyword evidence="3" id="KW-0963">Cytoplasm</keyword>
<dbReference type="AlphaFoldDB" id="A0A2S5B5V6"/>
<dbReference type="InterPro" id="IPR002730">
    <property type="entry name" value="Rpp29/RNP1"/>
</dbReference>
<organism evidence="9 10">
    <name type="scientific">Rhodotorula taiwanensis</name>
    <dbReference type="NCBI Taxonomy" id="741276"/>
    <lineage>
        <taxon>Eukaryota</taxon>
        <taxon>Fungi</taxon>
        <taxon>Dikarya</taxon>
        <taxon>Basidiomycota</taxon>
        <taxon>Pucciniomycotina</taxon>
        <taxon>Microbotryomycetes</taxon>
        <taxon>Sporidiobolales</taxon>
        <taxon>Sporidiobolaceae</taxon>
        <taxon>Rhodotorula</taxon>
    </lineage>
</organism>
<evidence type="ECO:0000256" key="1">
    <source>
        <dbReference type="ARBA" id="ARBA00004123"/>
    </source>
</evidence>
<feature type="region of interest" description="Disordered" evidence="8">
    <location>
        <begin position="1"/>
        <end position="56"/>
    </location>
</feature>
<keyword evidence="7" id="KW-0378">Hydrolase</keyword>
<dbReference type="InterPro" id="IPR016848">
    <property type="entry name" value="RNase_P/MRP_Rpp29-subunit"/>
</dbReference>
<dbReference type="GO" id="GO:0033204">
    <property type="term" value="F:ribonuclease P RNA binding"/>
    <property type="evidence" value="ECO:0007669"/>
    <property type="project" value="InterPro"/>
</dbReference>
<evidence type="ECO:0000256" key="6">
    <source>
        <dbReference type="ARBA" id="ARBA00022759"/>
    </source>
</evidence>
<evidence type="ECO:0000256" key="8">
    <source>
        <dbReference type="SAM" id="MobiDB-lite"/>
    </source>
</evidence>
<protein>
    <submittedName>
        <fullName evidence="9">Uncharacterized protein</fullName>
    </submittedName>
</protein>
<sequence length="313" mass="33877">MSTQAPAVGGASTSGGRASSTNKRQSPWDPYAVLPPSTKKRLDPKDVIKPKSYTQELSIPTGVAEERVAGKLLQLDLPEGKVSDRRKAQLAVREAEREKKRAKRTREGDCGLAGRRKRKALGGRAPEAIHYAAVQPVHELWLGYMAELLNLPVRSPSTSIAPSRAQPDLNRIAATSTLLSSYPQRPDASSAPEPREQQINVVNLQTKLIKAEFVGCRLAVKRAKNPSLVGLEGIVLQETQGTFKLVTPKSRVKVVPKLGTIFTLALPLDPPSGSTAPRELSFDLYGDSFAYRPADRVGKKWKAGTSAGGVDLM</sequence>
<dbReference type="PANTHER" id="PTHR13348">
    <property type="entry name" value="RIBONUCLEASE P SUBUNIT P29"/>
    <property type="match status" value="1"/>
</dbReference>
<dbReference type="SUPFAM" id="SSF101744">
    <property type="entry name" value="Rof/RNase P subunit-like"/>
    <property type="match status" value="1"/>
</dbReference>
<evidence type="ECO:0000256" key="5">
    <source>
        <dbReference type="ARBA" id="ARBA00022722"/>
    </source>
</evidence>
<dbReference type="GO" id="GO:0030677">
    <property type="term" value="C:ribonuclease P complex"/>
    <property type="evidence" value="ECO:0007669"/>
    <property type="project" value="InterPro"/>
</dbReference>
<name>A0A2S5B5V6_9BASI</name>
<dbReference type="GO" id="GO:0000172">
    <property type="term" value="C:ribonuclease MRP complex"/>
    <property type="evidence" value="ECO:0007669"/>
    <property type="project" value="InterPro"/>
</dbReference>
<dbReference type="GO" id="GO:0016787">
    <property type="term" value="F:hydrolase activity"/>
    <property type="evidence" value="ECO:0007669"/>
    <property type="project" value="UniProtKB-KW"/>
</dbReference>
<dbReference type="STRING" id="741276.A0A2S5B5V6"/>
<accession>A0A2S5B5V6</accession>
<evidence type="ECO:0000256" key="4">
    <source>
        <dbReference type="ARBA" id="ARBA00022694"/>
    </source>
</evidence>